<gene>
    <name evidence="12" type="primary">ctaA</name>
    <name evidence="13" type="ORF">Q8A70_19470</name>
</gene>
<evidence type="ECO:0000313" key="14">
    <source>
        <dbReference type="Proteomes" id="UP001230156"/>
    </source>
</evidence>
<dbReference type="HAMAP" id="MF_01665">
    <property type="entry name" value="HemeA_synth_type2"/>
    <property type="match status" value="1"/>
</dbReference>
<dbReference type="Pfam" id="PF02628">
    <property type="entry name" value="COX15-CtaA"/>
    <property type="match status" value="1"/>
</dbReference>
<evidence type="ECO:0000256" key="7">
    <source>
        <dbReference type="ARBA" id="ARBA00023004"/>
    </source>
</evidence>
<keyword evidence="6 12" id="KW-0560">Oxidoreductase</keyword>
<evidence type="ECO:0000256" key="2">
    <source>
        <dbReference type="ARBA" id="ARBA00004141"/>
    </source>
</evidence>
<keyword evidence="3 12" id="KW-0812">Transmembrane</keyword>
<organism evidence="13 14">
    <name type="scientific">Dongia sedimenti</name>
    <dbReference type="NCBI Taxonomy" id="3064282"/>
    <lineage>
        <taxon>Bacteria</taxon>
        <taxon>Pseudomonadati</taxon>
        <taxon>Pseudomonadota</taxon>
        <taxon>Alphaproteobacteria</taxon>
        <taxon>Rhodospirillales</taxon>
        <taxon>Dongiaceae</taxon>
        <taxon>Dongia</taxon>
    </lineage>
</organism>
<comment type="similarity">
    <text evidence="12">Belongs to the COX15/CtaA family. Type 2 subfamily.</text>
</comment>
<evidence type="ECO:0000256" key="5">
    <source>
        <dbReference type="ARBA" id="ARBA00022989"/>
    </source>
</evidence>
<keyword evidence="14" id="KW-1185">Reference proteome</keyword>
<proteinExistence type="inferred from homology"/>
<accession>A0ABU0YSS1</accession>
<keyword evidence="9 12" id="KW-0472">Membrane</keyword>
<feature type="binding site" description="axial binding residue" evidence="12">
    <location>
        <position position="276"/>
    </location>
    <ligand>
        <name>heme</name>
        <dbReference type="ChEBI" id="CHEBI:30413"/>
    </ligand>
    <ligandPart>
        <name>Fe</name>
        <dbReference type="ChEBI" id="CHEBI:18248"/>
    </ligandPart>
</feature>
<feature type="binding site" description="axial binding residue" evidence="12">
    <location>
        <position position="337"/>
    </location>
    <ligand>
        <name>heme</name>
        <dbReference type="ChEBI" id="CHEBI:30413"/>
    </ligand>
    <ligandPart>
        <name>Fe</name>
        <dbReference type="ChEBI" id="CHEBI:18248"/>
    </ligandPart>
</feature>
<feature type="transmembrane region" description="Helical" evidence="12">
    <location>
        <begin position="215"/>
        <end position="240"/>
    </location>
</feature>
<feature type="transmembrane region" description="Helical" evidence="12">
    <location>
        <begin position="25"/>
        <end position="46"/>
    </location>
</feature>
<feature type="transmembrane region" description="Helical" evidence="12">
    <location>
        <begin position="274"/>
        <end position="292"/>
    </location>
</feature>
<feature type="transmembrane region" description="Helical" evidence="12">
    <location>
        <begin position="308"/>
        <end position="329"/>
    </location>
</feature>
<protein>
    <recommendedName>
        <fullName evidence="12">Heme A synthase</fullName>
        <shortName evidence="12">HAS</shortName>
        <ecNumber evidence="12">1.17.99.9</ecNumber>
    </recommendedName>
    <alternativeName>
        <fullName evidence="12">Cytochrome aa3-controlling protein</fullName>
    </alternativeName>
</protein>
<evidence type="ECO:0000256" key="10">
    <source>
        <dbReference type="ARBA" id="ARBA00044501"/>
    </source>
</evidence>
<reference evidence="14" key="1">
    <citation type="submission" date="2023-08" db="EMBL/GenBank/DDBJ databases">
        <title>Rhodospirillaceae gen. nov., a novel taxon isolated from the Yangtze River Yuezi River estuary sludge.</title>
        <authorList>
            <person name="Ruan L."/>
        </authorList>
    </citation>
    <scope>NUCLEOTIDE SEQUENCE [LARGE SCALE GENOMIC DNA]</scope>
    <source>
        <strain evidence="14">R-7</strain>
    </source>
</reference>
<evidence type="ECO:0000313" key="13">
    <source>
        <dbReference type="EMBL" id="MDQ7249878.1"/>
    </source>
</evidence>
<keyword evidence="8 12" id="KW-0350">Heme biosynthesis</keyword>
<evidence type="ECO:0000256" key="4">
    <source>
        <dbReference type="ARBA" id="ARBA00022723"/>
    </source>
</evidence>
<evidence type="ECO:0000256" key="12">
    <source>
        <dbReference type="HAMAP-Rule" id="MF_01665"/>
    </source>
</evidence>
<comment type="subcellular location">
    <subcellularLocation>
        <location evidence="12">Cell membrane</location>
        <topology evidence="12">Multi-pass membrane protein</topology>
    </subcellularLocation>
    <subcellularLocation>
        <location evidence="2">Membrane</location>
        <topology evidence="2">Multi-pass membrane protein</topology>
    </subcellularLocation>
</comment>
<feature type="transmembrane region" description="Helical" evidence="12">
    <location>
        <begin position="335"/>
        <end position="352"/>
    </location>
</feature>
<evidence type="ECO:0000256" key="11">
    <source>
        <dbReference type="ARBA" id="ARBA00048044"/>
    </source>
</evidence>
<comment type="caution">
    <text evidence="13">The sequence shown here is derived from an EMBL/GenBank/DDBJ whole genome shotgun (WGS) entry which is preliminary data.</text>
</comment>
<feature type="transmembrane region" description="Helical" evidence="12">
    <location>
        <begin position="140"/>
        <end position="158"/>
    </location>
</feature>
<dbReference type="PANTHER" id="PTHR23289:SF2">
    <property type="entry name" value="CYTOCHROME C OXIDASE ASSEMBLY PROTEIN COX15 HOMOLOG"/>
    <property type="match status" value="1"/>
</dbReference>
<evidence type="ECO:0000256" key="3">
    <source>
        <dbReference type="ARBA" id="ARBA00022692"/>
    </source>
</evidence>
<keyword evidence="12" id="KW-1003">Cell membrane</keyword>
<comment type="subunit">
    <text evidence="12">Interacts with CtaB.</text>
</comment>
<name>A0ABU0YSS1_9PROT</name>
<evidence type="ECO:0000256" key="8">
    <source>
        <dbReference type="ARBA" id="ARBA00023133"/>
    </source>
</evidence>
<feature type="transmembrane region" description="Helical" evidence="12">
    <location>
        <begin position="173"/>
        <end position="195"/>
    </location>
</feature>
<comment type="function">
    <text evidence="12">Catalyzes the conversion of heme O to heme A by two successive hydroxylations of the methyl group at C8. The first hydroxylation forms heme I, the second hydroxylation results in an unstable dihydroxymethyl group, which spontaneously dehydrates, resulting in the formyl group of heme A.</text>
</comment>
<keyword evidence="5 12" id="KW-1133">Transmembrane helix</keyword>
<sequence length="362" mass="39824">MTQVFASRTLAQSGAEPRDGHDRAVAVWLLVCAAMIFVMVLLGGITRLSGSGLSIMEWKPLMGTLPPMSTAEWERVFALYREISQYKNVNHGMSLAEFQGIFWWEYSHRLWGRLIGIVFFLPFLWFLAKGYLRRAWASKLGAIFLLGALQGGIGWYMVASGFEDRDSVSQYRLVLHLGLALIIYALILWCAFDLLRPRPLAGNASVARPLRRHAIFLLVLIAIELALGGLVAGLHGGLIYNDFPFMNGDWIAPDVFSMSPWWVNPTENPVTAQFLHRIGAGLVTAALLWLVARVRRSDLPETVKARSGILLAALVLQVALGISTLMLVVPLPLAVAHQGGAVILLTATLYTLHGLKRVGAAS</sequence>
<comment type="catalytic activity">
    <reaction evidence="11">
        <text>Fe(II)-heme o + 2 A + H2O = Fe(II)-heme a + 2 AH2</text>
        <dbReference type="Rhea" id="RHEA:63388"/>
        <dbReference type="ChEBI" id="CHEBI:13193"/>
        <dbReference type="ChEBI" id="CHEBI:15377"/>
        <dbReference type="ChEBI" id="CHEBI:17499"/>
        <dbReference type="ChEBI" id="CHEBI:60530"/>
        <dbReference type="ChEBI" id="CHEBI:61715"/>
        <dbReference type="EC" id="1.17.99.9"/>
    </reaction>
    <physiologicalReaction direction="left-to-right" evidence="11">
        <dbReference type="Rhea" id="RHEA:63389"/>
    </physiologicalReaction>
</comment>
<keyword evidence="7 12" id="KW-0408">Iron</keyword>
<dbReference type="RefSeq" id="WP_379958392.1">
    <property type="nucleotide sequence ID" value="NZ_JAUYVI010000006.1"/>
</dbReference>
<dbReference type="InterPro" id="IPR003780">
    <property type="entry name" value="COX15/CtaA_fam"/>
</dbReference>
<dbReference type="Proteomes" id="UP001230156">
    <property type="component" value="Unassembled WGS sequence"/>
</dbReference>
<dbReference type="PANTHER" id="PTHR23289">
    <property type="entry name" value="CYTOCHROME C OXIDASE ASSEMBLY PROTEIN COX15"/>
    <property type="match status" value="1"/>
</dbReference>
<comment type="cofactor">
    <cofactor evidence="1 12">
        <name>heme b</name>
        <dbReference type="ChEBI" id="CHEBI:60344"/>
    </cofactor>
</comment>
<comment type="pathway">
    <text evidence="10 12">Porphyrin-containing compound metabolism; heme A biosynthesis; heme A from heme O: step 1/1.</text>
</comment>
<feature type="transmembrane region" description="Helical" evidence="12">
    <location>
        <begin position="110"/>
        <end position="128"/>
    </location>
</feature>
<evidence type="ECO:0000256" key="1">
    <source>
        <dbReference type="ARBA" id="ARBA00001970"/>
    </source>
</evidence>
<dbReference type="EMBL" id="JAUYVI010000006">
    <property type="protein sequence ID" value="MDQ7249878.1"/>
    <property type="molecule type" value="Genomic_DNA"/>
</dbReference>
<keyword evidence="4 12" id="KW-0479">Metal-binding</keyword>
<evidence type="ECO:0000256" key="9">
    <source>
        <dbReference type="ARBA" id="ARBA00023136"/>
    </source>
</evidence>
<dbReference type="InterPro" id="IPR023754">
    <property type="entry name" value="HemeA_Synthase_type2"/>
</dbReference>
<evidence type="ECO:0000256" key="6">
    <source>
        <dbReference type="ARBA" id="ARBA00023002"/>
    </source>
</evidence>
<dbReference type="EC" id="1.17.99.9" evidence="12"/>